<dbReference type="STRING" id="400092.PKOR_20805"/>
<dbReference type="AlphaFoldDB" id="A0A0E3UYF3"/>
<gene>
    <name evidence="2" type="ORF">PKOR_20805</name>
</gene>
<proteinExistence type="predicted"/>
<dbReference type="OrthoDB" id="853812at2"/>
<dbReference type="Proteomes" id="UP000033109">
    <property type="component" value="Chromosome"/>
</dbReference>
<name>A0A0E3UYF3_9BACT</name>
<dbReference type="PATRIC" id="fig|400092.3.peg.4573"/>
<reference evidence="2 3" key="1">
    <citation type="journal article" date="2015" name="Sci. Rep.">
        <title>Unraveling adaptation of Pontibacter korlensis to radiation and infertility in desert through complete genome and comparative transcriptomic analysis.</title>
        <authorList>
            <person name="Dai J."/>
            <person name="Dai W."/>
            <person name="Qiu C."/>
            <person name="Yang Z."/>
            <person name="Zhang Y."/>
            <person name="Zhou M."/>
            <person name="Zhang L."/>
            <person name="Fang C."/>
            <person name="Gao Q."/>
            <person name="Yang Q."/>
            <person name="Li X."/>
            <person name="Wang Z."/>
            <person name="Wang Z."/>
            <person name="Jia Z."/>
            <person name="Chen X."/>
        </authorList>
    </citation>
    <scope>NUCLEOTIDE SEQUENCE [LARGE SCALE GENOMIC DNA]</scope>
    <source>
        <strain evidence="2 3">X14-1T</strain>
    </source>
</reference>
<evidence type="ECO:0000313" key="2">
    <source>
        <dbReference type="EMBL" id="AKD05067.1"/>
    </source>
</evidence>
<organism evidence="2 3">
    <name type="scientific">Pontibacter korlensis</name>
    <dbReference type="NCBI Taxonomy" id="400092"/>
    <lineage>
        <taxon>Bacteria</taxon>
        <taxon>Pseudomonadati</taxon>
        <taxon>Bacteroidota</taxon>
        <taxon>Cytophagia</taxon>
        <taxon>Cytophagales</taxon>
        <taxon>Hymenobacteraceae</taxon>
        <taxon>Pontibacter</taxon>
    </lineage>
</organism>
<dbReference type="HOGENOM" id="CLU_2357341_0_0_10"/>
<feature type="region of interest" description="Disordered" evidence="1">
    <location>
        <begin position="37"/>
        <end position="63"/>
    </location>
</feature>
<sequence>MTVIRFPRKVYVHESKLEDSKGKLYFSSKEVDADDHTVKSGCMRGNDSYGKNGSASVGMSPVYNEPEHKPMSYNDFIHFNYGQPAQRQYDNPDGND</sequence>
<accession>A0A0E3UYF3</accession>
<dbReference type="RefSeq" id="WP_046313240.1">
    <property type="nucleotide sequence ID" value="NZ_CBCSCY010000035.1"/>
</dbReference>
<evidence type="ECO:0000256" key="1">
    <source>
        <dbReference type="SAM" id="MobiDB-lite"/>
    </source>
</evidence>
<keyword evidence="3" id="KW-1185">Reference proteome</keyword>
<dbReference type="KEGG" id="pko:PKOR_20805"/>
<protein>
    <submittedName>
        <fullName evidence="2">Uncharacterized protein</fullName>
    </submittedName>
</protein>
<evidence type="ECO:0000313" key="3">
    <source>
        <dbReference type="Proteomes" id="UP000033109"/>
    </source>
</evidence>
<dbReference type="EMBL" id="CP009621">
    <property type="protein sequence ID" value="AKD05067.1"/>
    <property type="molecule type" value="Genomic_DNA"/>
</dbReference>